<dbReference type="EMBL" id="DRXW01000187">
    <property type="protein sequence ID" value="HHR33884.1"/>
    <property type="molecule type" value="Genomic_DNA"/>
</dbReference>
<sequence length="587" mass="65004">MRKGGIILVLLVIIAIASIALLTLSQILSNIRTNVTSNVNQAFVESACSNCLEFTIATVKLGMDNLCNLRPDIFKFNDHGAEVKNELKNLSVFSKTKEFIDSYVDENNATIIYSYERNSTGSARRGLNSTDFQTLGLMEIYNEFIRFVDLAELDKVYCAVYQIKGGGCYLLLSKIRKADKEIAQLAVVTSERLNKFIYYSEAEPEIYFTSREVIYGPLKSNSYIHTYQYSWTPDSKPTFMGTVEVPGVKHKDETTGSFTIYDANNNPNGVLNALSLMGNPPIKFVNSDVSFSVLYNDYVNAISNIAVDLNTFLNTNFSGASSKPVGVKLPSYAILESKIESGKNILKITLSGGNVYEFIWDLNSLPNATVRYVENGNTVEKNVKFNGLITSDNDITIEDSSQTLQNKLFLYNGNLTIFSKANIWVNARIVPQNIYNYITSQFGNLNNPIPKDRISDLINFVTQNEKSSLDLVANSKVFIKSNGTANDRINNQKIFANIYAFQGSFGVQNHDKGGENGQLLVYGSIMQKQRAAIGLVGAGAPGYSKFYVHDPRALTGKIGTIATPAKKQSIMVLYLETTSNVLASNSR</sequence>
<evidence type="ECO:0000313" key="1">
    <source>
        <dbReference type="EMBL" id="HHR33884.1"/>
    </source>
</evidence>
<gene>
    <name evidence="1" type="ORF">ENM46_02940</name>
</gene>
<dbReference type="AlphaFoldDB" id="A0A7C5Y333"/>
<comment type="caution">
    <text evidence="1">The sequence shown here is derived from an EMBL/GenBank/DDBJ whole genome shotgun (WGS) entry which is preliminary data.</text>
</comment>
<proteinExistence type="predicted"/>
<reference evidence="1" key="1">
    <citation type="journal article" date="2020" name="mSystems">
        <title>Genome- and Community-Level Interaction Insights into Carbon Utilization and Element Cycling Functions of Hydrothermarchaeota in Hydrothermal Sediment.</title>
        <authorList>
            <person name="Zhou Z."/>
            <person name="Liu Y."/>
            <person name="Xu W."/>
            <person name="Pan J."/>
            <person name="Luo Z.H."/>
            <person name="Li M."/>
        </authorList>
    </citation>
    <scope>NUCLEOTIDE SEQUENCE [LARGE SCALE GENOMIC DNA]</scope>
    <source>
        <strain evidence="1">SpSt-1088</strain>
    </source>
</reference>
<organism evidence="1">
    <name type="scientific">Fervidobacterium nodosum</name>
    <dbReference type="NCBI Taxonomy" id="2424"/>
    <lineage>
        <taxon>Bacteria</taxon>
        <taxon>Thermotogati</taxon>
        <taxon>Thermotogota</taxon>
        <taxon>Thermotogae</taxon>
        <taxon>Thermotogales</taxon>
        <taxon>Fervidobacteriaceae</taxon>
        <taxon>Fervidobacterium</taxon>
    </lineage>
</organism>
<protein>
    <submittedName>
        <fullName evidence="1">Uncharacterized protein</fullName>
    </submittedName>
</protein>
<accession>A0A7C5Y333</accession>
<name>A0A7C5Y333_9BACT</name>